<organism evidence="2 3">
    <name type="scientific">Microvirga guangxiensis</name>
    <dbReference type="NCBI Taxonomy" id="549386"/>
    <lineage>
        <taxon>Bacteria</taxon>
        <taxon>Pseudomonadati</taxon>
        <taxon>Pseudomonadota</taxon>
        <taxon>Alphaproteobacteria</taxon>
        <taxon>Hyphomicrobiales</taxon>
        <taxon>Methylobacteriaceae</taxon>
        <taxon>Microvirga</taxon>
    </lineage>
</organism>
<dbReference type="InterPro" id="IPR006935">
    <property type="entry name" value="Helicase/UvrB_N"/>
</dbReference>
<evidence type="ECO:0000313" key="3">
    <source>
        <dbReference type="Proteomes" id="UP000199569"/>
    </source>
</evidence>
<dbReference type="GO" id="GO:0005524">
    <property type="term" value="F:ATP binding"/>
    <property type="evidence" value="ECO:0007669"/>
    <property type="project" value="InterPro"/>
</dbReference>
<sequence length="879" mass="99307">MKLKQYQSDTLATLRRFLEEARLAGPRNAYDTITSEPAQAKRIGRYRGDYKALEALPDTPYVCLRLPTGGGKTILGAHAIAVARDAWIEKDYPFALWLVPSNTIRLQTAEALKNPRHPYRQVLDEAFDGRVRVFDIADFTHIRPHDIRDNLCIVVGTIQTLRVSNTEGRNVYAHNENMEPHFSGLSPHAPEMEKLESGGIKFSFANLLHIHRPLMIVDEAHNAVTNLSRDMQTRVNPCAIIEFTATPRFNSNILHSVTAHELKDEEMIKLPIVLAEHQDWQGAVNGAIATRAKLAESAKDEAEYLRPIVLFQAQPKDREVTVERLKQHLIDVEQIPEDRIAIATGDQRELDGINLFDPQCRIEYVITVEALKEGWDCSFAYVFCSVARIQSAIAVEQLLGRVLRMPYAKRRKMPDLNKAYAHISEPTFSLAANALVDKLVAMGFEDEAPEMIEVAQGHFDETGLFAPREQPKPIFKYSVTASPALYATMKDAVVQGVSLNEIDEGKVEIVVTGYIPPDIEQILTEAVPEPERPGFSEAARAYKAHILPLLSPAEQGKKFIVPRLMSEVQGEFVFVEPETLMEHHKWSLLDHSSKLSEAAFSIRENAQSFEIDVDGREVIYRFMQEERQPSLDIDVEGWTPENLAIWLERQLRQPDLHPSELLRWVRDCIGHLTGVRNIPIATLMRSKFILANTLKAAIASIRRVEQEKAYQHYLIAPEAKTCVSFDHGFVFKGGIFGDQRRYRGRWRPSKHFLGPDNVPAFDGDDQQGEELQCAQALDSLPAVQYWVRNVARHPDAFWLPLASGRFYPDLVALLNDGRLFVVEYKGAHLAGEGNAETNEKRTVGRLWERLAAGQGLFLMVEKTVDGKDMRAQMLERIGA</sequence>
<dbReference type="RefSeq" id="WP_091138607.1">
    <property type="nucleotide sequence ID" value="NZ_FMVJ01000015.1"/>
</dbReference>
<proteinExistence type="predicted"/>
<dbReference type="InterPro" id="IPR014001">
    <property type="entry name" value="Helicase_ATP-bd"/>
</dbReference>
<name>A0A1G5L8W6_9HYPH</name>
<protein>
    <submittedName>
        <fullName evidence="2">Type III restriction enzyme</fullName>
    </submittedName>
</protein>
<dbReference type="Gene3D" id="3.40.50.300">
    <property type="entry name" value="P-loop containing nucleotide triphosphate hydrolases"/>
    <property type="match status" value="2"/>
</dbReference>
<accession>A0A1G5L8W6</accession>
<dbReference type="GO" id="GO:0005829">
    <property type="term" value="C:cytosol"/>
    <property type="evidence" value="ECO:0007669"/>
    <property type="project" value="TreeGrafter"/>
</dbReference>
<evidence type="ECO:0000313" key="2">
    <source>
        <dbReference type="EMBL" id="SCZ08891.1"/>
    </source>
</evidence>
<dbReference type="AlphaFoldDB" id="A0A1G5L8W6"/>
<dbReference type="PROSITE" id="PS51192">
    <property type="entry name" value="HELICASE_ATP_BIND_1"/>
    <property type="match status" value="1"/>
</dbReference>
<gene>
    <name evidence="2" type="ORF">SAMN02927923_04003</name>
</gene>
<dbReference type="Proteomes" id="UP000199569">
    <property type="component" value="Unassembled WGS sequence"/>
</dbReference>
<dbReference type="InterPro" id="IPR050742">
    <property type="entry name" value="Helicase_Restrict-Modif_Enz"/>
</dbReference>
<dbReference type="Pfam" id="PF04851">
    <property type="entry name" value="ResIII"/>
    <property type="match status" value="1"/>
</dbReference>
<dbReference type="GO" id="GO:0016787">
    <property type="term" value="F:hydrolase activity"/>
    <property type="evidence" value="ECO:0007669"/>
    <property type="project" value="InterPro"/>
</dbReference>
<evidence type="ECO:0000259" key="1">
    <source>
        <dbReference type="PROSITE" id="PS51192"/>
    </source>
</evidence>
<dbReference type="STRING" id="549386.SAMN02927923_04003"/>
<reference evidence="2 3" key="1">
    <citation type="submission" date="2016-10" db="EMBL/GenBank/DDBJ databases">
        <authorList>
            <person name="de Groot N.N."/>
        </authorList>
    </citation>
    <scope>NUCLEOTIDE SEQUENCE [LARGE SCALE GENOMIC DNA]</scope>
    <source>
        <strain evidence="2 3">CGMCC 1.7666</strain>
    </source>
</reference>
<keyword evidence="3" id="KW-1185">Reference proteome</keyword>
<dbReference type="PANTHER" id="PTHR47396">
    <property type="entry name" value="TYPE I RESTRICTION ENZYME ECOKI R PROTEIN"/>
    <property type="match status" value="1"/>
</dbReference>
<dbReference type="EMBL" id="FMVJ01000015">
    <property type="protein sequence ID" value="SCZ08891.1"/>
    <property type="molecule type" value="Genomic_DNA"/>
</dbReference>
<dbReference type="InterPro" id="IPR027417">
    <property type="entry name" value="P-loop_NTPase"/>
</dbReference>
<dbReference type="OrthoDB" id="9804145at2"/>
<dbReference type="SUPFAM" id="SSF52540">
    <property type="entry name" value="P-loop containing nucleoside triphosphate hydrolases"/>
    <property type="match status" value="1"/>
</dbReference>
<dbReference type="GO" id="GO:0003677">
    <property type="term" value="F:DNA binding"/>
    <property type="evidence" value="ECO:0007669"/>
    <property type="project" value="InterPro"/>
</dbReference>
<dbReference type="PANTHER" id="PTHR47396:SF1">
    <property type="entry name" value="ATP-DEPENDENT HELICASE IRC3-RELATED"/>
    <property type="match status" value="1"/>
</dbReference>
<feature type="domain" description="Helicase ATP-binding" evidence="1">
    <location>
        <begin position="53"/>
        <end position="265"/>
    </location>
</feature>